<proteinExistence type="predicted"/>
<accession>A0A0E9R8V2</accession>
<name>A0A0E9R8V2_ANGAN</name>
<evidence type="ECO:0000313" key="1">
    <source>
        <dbReference type="EMBL" id="JAH25586.1"/>
    </source>
</evidence>
<protein>
    <submittedName>
        <fullName evidence="1">Uncharacterized protein</fullName>
    </submittedName>
</protein>
<reference evidence="1" key="2">
    <citation type="journal article" date="2015" name="Fish Shellfish Immunol.">
        <title>Early steps in the European eel (Anguilla anguilla)-Vibrio vulnificus interaction in the gills: Role of the RtxA13 toxin.</title>
        <authorList>
            <person name="Callol A."/>
            <person name="Pajuelo D."/>
            <person name="Ebbesson L."/>
            <person name="Teles M."/>
            <person name="MacKenzie S."/>
            <person name="Amaro C."/>
        </authorList>
    </citation>
    <scope>NUCLEOTIDE SEQUENCE</scope>
</reference>
<dbReference type="AlphaFoldDB" id="A0A0E9R8V2"/>
<sequence length="27" mass="3162">MITGLRENLPYLDRPVTRFCVNAYCCL</sequence>
<dbReference type="EMBL" id="GBXM01082991">
    <property type="protein sequence ID" value="JAH25586.1"/>
    <property type="molecule type" value="Transcribed_RNA"/>
</dbReference>
<organism evidence="1">
    <name type="scientific">Anguilla anguilla</name>
    <name type="common">European freshwater eel</name>
    <name type="synonym">Muraena anguilla</name>
    <dbReference type="NCBI Taxonomy" id="7936"/>
    <lineage>
        <taxon>Eukaryota</taxon>
        <taxon>Metazoa</taxon>
        <taxon>Chordata</taxon>
        <taxon>Craniata</taxon>
        <taxon>Vertebrata</taxon>
        <taxon>Euteleostomi</taxon>
        <taxon>Actinopterygii</taxon>
        <taxon>Neopterygii</taxon>
        <taxon>Teleostei</taxon>
        <taxon>Anguilliformes</taxon>
        <taxon>Anguillidae</taxon>
        <taxon>Anguilla</taxon>
    </lineage>
</organism>
<reference evidence="1" key="1">
    <citation type="submission" date="2014-11" db="EMBL/GenBank/DDBJ databases">
        <authorList>
            <person name="Amaro Gonzalez C."/>
        </authorList>
    </citation>
    <scope>NUCLEOTIDE SEQUENCE</scope>
</reference>